<accession>M7NPK5</accession>
<comment type="caution">
    <text evidence="1">The sequence shown here is derived from an EMBL/GenBank/DDBJ whole genome shotgun (WGS) entry which is preliminary data.</text>
</comment>
<sequence length="473" mass="52297">MSNVPKRAQDNKAIIEERLAASRSTEGVQETVSIEWRGNSMHLPVISMPVEILYYNPATHRIRAQRSIDSAKDQDLDNDPYGDLGQAYLQQLLKGDPTNPESVDPAFEALKEDLKVHGQSEPGLITRSGVLINGNTRRAALSELKQEHIRVGVLPPDASLDDLRSIELALQLRKDHKRDYSFMNFLLAIEERIQQGRPTHEIMTDFRIKAATLERHLWILSLIREAIDRSRIVASDGLPVSLRLVDFEEQQGKLEELYRSYSALKVKTPDEAEALREQRLLAIAFNKSKTDLRLIESDFLEKYAKPLMPEMSSTQGSTVRIPGTQLTAPGPSAMVEALKASTTAVLQARAATQPHADVSTMERAVAQQLLTTTRTALDDGLDLAGRQGRVLKRKLAAADRLSDANDALELALEAVGSAKATGNFSMSDLEDGIGVMRENLHKLAQIVSRGSSEATDGVRWLQAIARVEMGAEN</sequence>
<gene>
    <name evidence="1" type="ORF">ADIAG_00461</name>
</gene>
<dbReference type="InterPro" id="IPR036086">
    <property type="entry name" value="ParB/Sulfiredoxin_sf"/>
</dbReference>
<reference evidence="1 2" key="1">
    <citation type="journal article" date="2013" name="Genome Announc.">
        <title>Draft Genome Sequence of Arthrobacter gangotriensis Strain Lz1yT, Isolated from a Penguin Rookery Soil Sample Collected in Antarctica, near the Indian Station Dakshin Gangotri.</title>
        <authorList>
            <person name="Shivaji S."/>
            <person name="Ara S."/>
            <person name="Bandi S."/>
            <person name="Singh A."/>
            <person name="Kumar Pinnaka A."/>
        </authorList>
    </citation>
    <scope>NUCLEOTIDE SEQUENCE [LARGE SCALE GENOMIC DNA]</scope>
    <source>
        <strain evidence="1 2">Lz1y</strain>
    </source>
</reference>
<dbReference type="EMBL" id="AOCK01000001">
    <property type="protein sequence ID" value="EMR00454.1"/>
    <property type="molecule type" value="Genomic_DNA"/>
</dbReference>
<dbReference type="eggNOG" id="ENOG502ZBMR">
    <property type="taxonomic scope" value="Bacteria"/>
</dbReference>
<dbReference type="SUPFAM" id="SSF110849">
    <property type="entry name" value="ParB/Sulfiredoxin"/>
    <property type="match status" value="1"/>
</dbReference>
<dbReference type="STRING" id="1276920.ADIAG_00461"/>
<proteinExistence type="predicted"/>
<name>M7NPK5_9MICC</name>
<dbReference type="Proteomes" id="UP000012015">
    <property type="component" value="Unassembled WGS sequence"/>
</dbReference>
<evidence type="ECO:0000313" key="1">
    <source>
        <dbReference type="EMBL" id="EMR00454.1"/>
    </source>
</evidence>
<dbReference type="PATRIC" id="fig|1276920.7.peg.459"/>
<dbReference type="RefSeq" id="WP_007269668.1">
    <property type="nucleotide sequence ID" value="NZ_AOCK01000001.1"/>
</dbReference>
<keyword evidence="2" id="KW-1185">Reference proteome</keyword>
<organism evidence="1 2">
    <name type="scientific">Paeniglutamicibacter gangotriensis Lz1y</name>
    <dbReference type="NCBI Taxonomy" id="1276920"/>
    <lineage>
        <taxon>Bacteria</taxon>
        <taxon>Bacillati</taxon>
        <taxon>Actinomycetota</taxon>
        <taxon>Actinomycetes</taxon>
        <taxon>Micrococcales</taxon>
        <taxon>Micrococcaceae</taxon>
        <taxon>Paeniglutamicibacter</taxon>
    </lineage>
</organism>
<evidence type="ECO:0000313" key="2">
    <source>
        <dbReference type="Proteomes" id="UP000012015"/>
    </source>
</evidence>
<dbReference type="AlphaFoldDB" id="M7NPK5"/>
<protein>
    <submittedName>
        <fullName evidence="1">Uncharacterized protein</fullName>
    </submittedName>
</protein>